<reference evidence="2 4" key="2">
    <citation type="submission" date="2016-11" db="EMBL/GenBank/DDBJ databases">
        <authorList>
            <person name="Jaros S."/>
            <person name="Januszkiewicz K."/>
            <person name="Wedrychowicz H."/>
        </authorList>
    </citation>
    <scope>NUCLEOTIDE SEQUENCE [LARGE SCALE GENOMIC DNA]</scope>
    <source>
        <strain evidence="2">NVI 5450</strain>
    </source>
</reference>
<dbReference type="RefSeq" id="WP_045108981.1">
    <property type="nucleotide sequence ID" value="NZ_CAWQZC010000049.1"/>
</dbReference>
<dbReference type="HOGENOM" id="CLU_176083_0_0_6"/>
<dbReference type="GeneID" id="61293983"/>
<dbReference type="PATRIC" id="fig|80854.5.peg.559"/>
<dbReference type="KEGG" id="mvs:MVIS_0530"/>
<organism evidence="2 4">
    <name type="scientific">Moritella viscosa</name>
    <dbReference type="NCBI Taxonomy" id="80854"/>
    <lineage>
        <taxon>Bacteria</taxon>
        <taxon>Pseudomonadati</taxon>
        <taxon>Pseudomonadota</taxon>
        <taxon>Gammaproteobacteria</taxon>
        <taxon>Alteromonadales</taxon>
        <taxon>Moritellaceae</taxon>
        <taxon>Moritella</taxon>
    </lineage>
</organism>
<protein>
    <submittedName>
        <fullName evidence="2">Uncharacterized protein</fullName>
    </submittedName>
</protein>
<name>A0A090I9G5_9GAMM</name>
<gene>
    <name evidence="1" type="ORF">MT2528_0248</name>
    <name evidence="2" type="ORF">NVI5450_0233</name>
</gene>
<proteinExistence type="predicted"/>
<dbReference type="STRING" id="80854.MVIS_0530"/>
<reference evidence="1 3" key="1">
    <citation type="submission" date="2016-11" db="EMBL/GenBank/DDBJ databases">
        <authorList>
            <person name="Klemetsen T."/>
        </authorList>
    </citation>
    <scope>NUCLEOTIDE SEQUENCE [LARGE SCALE GENOMIC DNA]</scope>
    <source>
        <strain evidence="1">MT 2528</strain>
    </source>
</reference>
<dbReference type="Proteomes" id="UP000182660">
    <property type="component" value="Unassembled WGS sequence"/>
</dbReference>
<dbReference type="OrthoDB" id="8913515at2"/>
<dbReference type="EMBL" id="FPLD01000006">
    <property type="protein sequence ID" value="SGY83086.1"/>
    <property type="molecule type" value="Genomic_DNA"/>
</dbReference>
<sequence>MHLKYSLFTLLVLSITACSNSDPEFKPIGGDRDEYGCLPSAGYLWCERTQHCERSWELADAAGIPHTEAEVKAYCNIIGL</sequence>
<evidence type="ECO:0000313" key="1">
    <source>
        <dbReference type="EMBL" id="SGY82495.1"/>
    </source>
</evidence>
<dbReference type="EMBL" id="FPLJ01000008">
    <property type="protein sequence ID" value="SGY82495.1"/>
    <property type="molecule type" value="Genomic_DNA"/>
</dbReference>
<dbReference type="PROSITE" id="PS51257">
    <property type="entry name" value="PROKAR_LIPOPROTEIN"/>
    <property type="match status" value="1"/>
</dbReference>
<evidence type="ECO:0000313" key="2">
    <source>
        <dbReference type="EMBL" id="SGY83086.1"/>
    </source>
</evidence>
<keyword evidence="3" id="KW-1185">Reference proteome</keyword>
<evidence type="ECO:0000313" key="3">
    <source>
        <dbReference type="Proteomes" id="UP000182660"/>
    </source>
</evidence>
<dbReference type="AlphaFoldDB" id="A0A090I9G5"/>
<evidence type="ECO:0000313" key="4">
    <source>
        <dbReference type="Proteomes" id="UP000183794"/>
    </source>
</evidence>
<accession>A0A090I9G5</accession>
<dbReference type="Proteomes" id="UP000183794">
    <property type="component" value="Unassembled WGS sequence"/>
</dbReference>